<keyword evidence="12" id="KW-0238">DNA-binding</keyword>
<evidence type="ECO:0000259" key="15">
    <source>
        <dbReference type="Pfam" id="PF17760"/>
    </source>
</evidence>
<dbReference type="AlphaFoldDB" id="X0U8D6"/>
<comment type="caution">
    <text evidence="16">The sequence shown here is derived from an EMBL/GenBank/DDBJ whole genome shotgun (WGS) entry which is preliminary data.</text>
</comment>
<sequence length="274" mass="31208">VHELPYDQPIDRRRRHQVEIVVDRISISARNRSRLAEAIEAALAISGQDVIIVTADNDSVSFSRLFACHECGQSYEQITPRSFSFNHPEGWCHLCEGLGTQRGVDLNILVPDESKSLRQGAVKIWGQLQSGTLLEDFVQALADFGGFTLDQSWKSLRQRDRHLIIYGSDEPIPVRPGLELYYQGLAPAIEEGRALSRDFRHRFGQLLRDLPCPACDGQRVRPEATAVEFRGHTIGEICTWPLQQAREFFDALELDPIERPRAEDLLRQVRKRLK</sequence>
<dbReference type="Gene3D" id="1.20.1580.10">
    <property type="entry name" value="ABC transporter ATPase like domain"/>
    <property type="match status" value="1"/>
</dbReference>
<feature type="non-terminal residue" evidence="16">
    <location>
        <position position="274"/>
    </location>
</feature>
<dbReference type="InterPro" id="IPR041552">
    <property type="entry name" value="UvrA_DNA-bd"/>
</dbReference>
<evidence type="ECO:0000256" key="5">
    <source>
        <dbReference type="ARBA" id="ARBA00022741"/>
    </source>
</evidence>
<evidence type="ECO:0000256" key="2">
    <source>
        <dbReference type="ARBA" id="ARBA00022490"/>
    </source>
</evidence>
<dbReference type="EMBL" id="BARS01019862">
    <property type="protein sequence ID" value="GAF95586.1"/>
    <property type="molecule type" value="Genomic_DNA"/>
</dbReference>
<dbReference type="GO" id="GO:0008270">
    <property type="term" value="F:zinc ion binding"/>
    <property type="evidence" value="ECO:0007669"/>
    <property type="project" value="UniProtKB-KW"/>
</dbReference>
<feature type="domain" description="UvrA interaction" evidence="15">
    <location>
        <begin position="7"/>
        <end position="54"/>
    </location>
</feature>
<feature type="non-terminal residue" evidence="16">
    <location>
        <position position="1"/>
    </location>
</feature>
<keyword evidence="5" id="KW-0547">Nucleotide-binding</keyword>
<dbReference type="Pfam" id="PF17755">
    <property type="entry name" value="UvrA_DNA-bind"/>
    <property type="match status" value="1"/>
</dbReference>
<keyword evidence="10" id="KW-0067">ATP-binding</keyword>
<keyword evidence="4" id="KW-0677">Repeat</keyword>
<dbReference type="GO" id="GO:0005524">
    <property type="term" value="F:ATP binding"/>
    <property type="evidence" value="ECO:0007669"/>
    <property type="project" value="UniProtKB-KW"/>
</dbReference>
<evidence type="ECO:0000256" key="8">
    <source>
        <dbReference type="ARBA" id="ARBA00022771"/>
    </source>
</evidence>
<evidence type="ECO:0000256" key="7">
    <source>
        <dbReference type="ARBA" id="ARBA00022769"/>
    </source>
</evidence>
<evidence type="ECO:0000256" key="9">
    <source>
        <dbReference type="ARBA" id="ARBA00022833"/>
    </source>
</evidence>
<evidence type="ECO:0000259" key="14">
    <source>
        <dbReference type="Pfam" id="PF17755"/>
    </source>
</evidence>
<dbReference type="Pfam" id="PF17760">
    <property type="entry name" value="UvrA_inter"/>
    <property type="match status" value="1"/>
</dbReference>
<dbReference type="Gene3D" id="1.10.8.280">
    <property type="entry name" value="ABC transporter ATPase domain-like"/>
    <property type="match status" value="1"/>
</dbReference>
<evidence type="ECO:0000256" key="3">
    <source>
        <dbReference type="ARBA" id="ARBA00022723"/>
    </source>
</evidence>
<evidence type="ECO:0000256" key="11">
    <source>
        <dbReference type="ARBA" id="ARBA00022881"/>
    </source>
</evidence>
<feature type="domain" description="UvrA DNA-binding" evidence="14">
    <location>
        <begin position="105"/>
        <end position="172"/>
    </location>
</feature>
<organism evidence="16">
    <name type="scientific">marine sediment metagenome</name>
    <dbReference type="NCBI Taxonomy" id="412755"/>
    <lineage>
        <taxon>unclassified sequences</taxon>
        <taxon>metagenomes</taxon>
        <taxon>ecological metagenomes</taxon>
    </lineage>
</organism>
<evidence type="ECO:0000256" key="4">
    <source>
        <dbReference type="ARBA" id="ARBA00022737"/>
    </source>
</evidence>
<keyword evidence="8" id="KW-0863">Zinc-finger</keyword>
<evidence type="ECO:0000256" key="1">
    <source>
        <dbReference type="ARBA" id="ARBA00004496"/>
    </source>
</evidence>
<evidence type="ECO:0000256" key="12">
    <source>
        <dbReference type="ARBA" id="ARBA00023125"/>
    </source>
</evidence>
<comment type="subcellular location">
    <subcellularLocation>
        <location evidence="1">Cytoplasm</location>
    </subcellularLocation>
</comment>
<evidence type="ECO:0000256" key="10">
    <source>
        <dbReference type="ARBA" id="ARBA00022840"/>
    </source>
</evidence>
<keyword evidence="3" id="KW-0479">Metal-binding</keyword>
<dbReference type="GO" id="GO:0005737">
    <property type="term" value="C:cytoplasm"/>
    <property type="evidence" value="ECO:0007669"/>
    <property type="project" value="UniProtKB-SubCell"/>
</dbReference>
<evidence type="ECO:0000256" key="6">
    <source>
        <dbReference type="ARBA" id="ARBA00022763"/>
    </source>
</evidence>
<keyword evidence="7" id="KW-0228">DNA excision</keyword>
<dbReference type="InterPro" id="IPR041102">
    <property type="entry name" value="UvrA_inter"/>
</dbReference>
<keyword evidence="13" id="KW-0234">DNA repair</keyword>
<evidence type="ECO:0000256" key="13">
    <source>
        <dbReference type="ARBA" id="ARBA00023204"/>
    </source>
</evidence>
<accession>X0U8D6</accession>
<name>X0U8D6_9ZZZZ</name>
<dbReference type="PANTHER" id="PTHR43152:SF3">
    <property type="entry name" value="UVRABC SYSTEM PROTEIN A"/>
    <property type="match status" value="1"/>
</dbReference>
<dbReference type="GO" id="GO:0003677">
    <property type="term" value="F:DNA binding"/>
    <property type="evidence" value="ECO:0007669"/>
    <property type="project" value="UniProtKB-KW"/>
</dbReference>
<gene>
    <name evidence="16" type="ORF">S01H1_32113</name>
</gene>
<dbReference type="PANTHER" id="PTHR43152">
    <property type="entry name" value="UVRABC SYSTEM PROTEIN A"/>
    <property type="match status" value="1"/>
</dbReference>
<reference evidence="16" key="1">
    <citation type="journal article" date="2014" name="Front. Microbiol.">
        <title>High frequency of phylogenetically diverse reductive dehalogenase-homologous genes in deep subseafloor sedimentary metagenomes.</title>
        <authorList>
            <person name="Kawai M."/>
            <person name="Futagami T."/>
            <person name="Toyoda A."/>
            <person name="Takaki Y."/>
            <person name="Nishi S."/>
            <person name="Hori S."/>
            <person name="Arai W."/>
            <person name="Tsubouchi T."/>
            <person name="Morono Y."/>
            <person name="Uchiyama I."/>
            <person name="Ito T."/>
            <person name="Fujiyama A."/>
            <person name="Inagaki F."/>
            <person name="Takami H."/>
        </authorList>
    </citation>
    <scope>NUCLEOTIDE SEQUENCE</scope>
    <source>
        <strain evidence="16">Expedition CK06-06</strain>
    </source>
</reference>
<dbReference type="GO" id="GO:0004518">
    <property type="term" value="F:nuclease activity"/>
    <property type="evidence" value="ECO:0007669"/>
    <property type="project" value="UniProtKB-KW"/>
</dbReference>
<protein>
    <recommendedName>
        <fullName evidence="17">UvrA interaction domain-containing protein</fullName>
    </recommendedName>
</protein>
<evidence type="ECO:0000313" key="16">
    <source>
        <dbReference type="EMBL" id="GAF95586.1"/>
    </source>
</evidence>
<keyword evidence="9" id="KW-0862">Zinc</keyword>
<proteinExistence type="predicted"/>
<keyword evidence="6" id="KW-0227">DNA damage</keyword>
<keyword evidence="2" id="KW-0963">Cytoplasm</keyword>
<dbReference type="GO" id="GO:0006281">
    <property type="term" value="P:DNA repair"/>
    <property type="evidence" value="ECO:0007669"/>
    <property type="project" value="UniProtKB-KW"/>
</dbReference>
<keyword evidence="11" id="KW-0267">Excision nuclease</keyword>
<evidence type="ECO:0008006" key="17">
    <source>
        <dbReference type="Google" id="ProtNLM"/>
    </source>
</evidence>